<proteinExistence type="predicted"/>
<protein>
    <submittedName>
        <fullName evidence="2">Uncharacterized protein</fullName>
    </submittedName>
</protein>
<accession>A0A392W0V1</accession>
<organism evidence="2 3">
    <name type="scientific">Trifolium medium</name>
    <dbReference type="NCBI Taxonomy" id="97028"/>
    <lineage>
        <taxon>Eukaryota</taxon>
        <taxon>Viridiplantae</taxon>
        <taxon>Streptophyta</taxon>
        <taxon>Embryophyta</taxon>
        <taxon>Tracheophyta</taxon>
        <taxon>Spermatophyta</taxon>
        <taxon>Magnoliopsida</taxon>
        <taxon>eudicotyledons</taxon>
        <taxon>Gunneridae</taxon>
        <taxon>Pentapetalae</taxon>
        <taxon>rosids</taxon>
        <taxon>fabids</taxon>
        <taxon>Fabales</taxon>
        <taxon>Fabaceae</taxon>
        <taxon>Papilionoideae</taxon>
        <taxon>50 kb inversion clade</taxon>
        <taxon>NPAAA clade</taxon>
        <taxon>Hologalegina</taxon>
        <taxon>IRL clade</taxon>
        <taxon>Trifolieae</taxon>
        <taxon>Trifolium</taxon>
    </lineage>
</organism>
<feature type="region of interest" description="Disordered" evidence="1">
    <location>
        <begin position="1"/>
        <end position="68"/>
    </location>
</feature>
<feature type="non-terminal residue" evidence="2">
    <location>
        <position position="1"/>
    </location>
</feature>
<feature type="compositionally biased region" description="Polar residues" evidence="1">
    <location>
        <begin position="52"/>
        <end position="68"/>
    </location>
</feature>
<dbReference type="EMBL" id="LXQA011303760">
    <property type="protein sequence ID" value="MCI92535.1"/>
    <property type="molecule type" value="Genomic_DNA"/>
</dbReference>
<sequence>ERDDGRRNWSNELRAEVHRPDSRVESRWLHDEGNSKVGTDASSQYGERRKTQSVPSQPHTAQQRTSTV</sequence>
<reference evidence="2 3" key="1">
    <citation type="journal article" date="2018" name="Front. Plant Sci.">
        <title>Red Clover (Trifolium pratense) and Zigzag Clover (T. medium) - A Picture of Genomic Similarities and Differences.</title>
        <authorList>
            <person name="Dluhosova J."/>
            <person name="Istvanek J."/>
            <person name="Nedelnik J."/>
            <person name="Repkova J."/>
        </authorList>
    </citation>
    <scope>NUCLEOTIDE SEQUENCE [LARGE SCALE GENOMIC DNA]</scope>
    <source>
        <strain evidence="3">cv. 10/8</strain>
        <tissue evidence="2">Leaf</tissue>
    </source>
</reference>
<evidence type="ECO:0000256" key="1">
    <source>
        <dbReference type="SAM" id="MobiDB-lite"/>
    </source>
</evidence>
<dbReference type="Proteomes" id="UP000265520">
    <property type="component" value="Unassembled WGS sequence"/>
</dbReference>
<comment type="caution">
    <text evidence="2">The sequence shown here is derived from an EMBL/GenBank/DDBJ whole genome shotgun (WGS) entry which is preliminary data.</text>
</comment>
<feature type="compositionally biased region" description="Polar residues" evidence="1">
    <location>
        <begin position="36"/>
        <end position="45"/>
    </location>
</feature>
<feature type="compositionally biased region" description="Basic and acidic residues" evidence="1">
    <location>
        <begin position="1"/>
        <end position="34"/>
    </location>
</feature>
<evidence type="ECO:0000313" key="3">
    <source>
        <dbReference type="Proteomes" id="UP000265520"/>
    </source>
</evidence>
<keyword evidence="3" id="KW-1185">Reference proteome</keyword>
<dbReference type="AlphaFoldDB" id="A0A392W0V1"/>
<evidence type="ECO:0000313" key="2">
    <source>
        <dbReference type="EMBL" id="MCI92535.1"/>
    </source>
</evidence>
<feature type="non-terminal residue" evidence="2">
    <location>
        <position position="68"/>
    </location>
</feature>
<name>A0A392W0V1_9FABA</name>